<evidence type="ECO:0000259" key="13">
    <source>
        <dbReference type="Pfam" id="PF17749"/>
    </source>
</evidence>
<feature type="compositionally biased region" description="Low complexity" evidence="11">
    <location>
        <begin position="276"/>
        <end position="299"/>
    </location>
</feature>
<dbReference type="GO" id="GO:0042073">
    <property type="term" value="P:intraciliary transport"/>
    <property type="evidence" value="ECO:0007669"/>
    <property type="project" value="TreeGrafter"/>
</dbReference>
<evidence type="ECO:0000256" key="4">
    <source>
        <dbReference type="ARBA" id="ARBA00022794"/>
    </source>
</evidence>
<dbReference type="Pfam" id="PF17749">
    <property type="entry name" value="MIP-T3_C"/>
    <property type="match status" value="1"/>
</dbReference>
<dbReference type="GO" id="GO:0048731">
    <property type="term" value="P:system development"/>
    <property type="evidence" value="ECO:0007669"/>
    <property type="project" value="UniProtKB-ARBA"/>
</dbReference>
<evidence type="ECO:0000256" key="8">
    <source>
        <dbReference type="ARBA" id="ARBA00043971"/>
    </source>
</evidence>
<keyword evidence="4" id="KW-0970">Cilium biogenesis/degradation</keyword>
<feature type="domain" description="TRAF3-interacting protein 1 C-terminal" evidence="13">
    <location>
        <begin position="450"/>
        <end position="595"/>
    </location>
</feature>
<dbReference type="GO" id="GO:0036064">
    <property type="term" value="C:ciliary basal body"/>
    <property type="evidence" value="ECO:0007669"/>
    <property type="project" value="TreeGrafter"/>
</dbReference>
<comment type="subcellular location">
    <subcellularLocation>
        <location evidence="2">Cytoplasm</location>
        <location evidence="2">Cytoskeleton</location>
        <location evidence="2">Cilium axoneme</location>
    </subcellularLocation>
    <subcellularLocation>
        <location evidence="1">Cytoplasm</location>
        <location evidence="1">Cytoskeleton</location>
        <location evidence="1">Cilium basal body</location>
    </subcellularLocation>
</comment>
<gene>
    <name evidence="14" type="ORF">K0M31_014104</name>
</gene>
<feature type="coiled-coil region" evidence="10">
    <location>
        <begin position="489"/>
        <end position="544"/>
    </location>
</feature>
<dbReference type="GO" id="GO:0030992">
    <property type="term" value="C:intraciliary transport particle B"/>
    <property type="evidence" value="ECO:0007669"/>
    <property type="project" value="TreeGrafter"/>
</dbReference>
<protein>
    <recommendedName>
        <fullName evidence="9">TRAF3-interacting protein 1</fullName>
    </recommendedName>
</protein>
<dbReference type="PANTHER" id="PTHR31363:SF0">
    <property type="entry name" value="TRAF3-INTERACTING PROTEIN 1"/>
    <property type="match status" value="1"/>
</dbReference>
<feature type="compositionally biased region" description="Polar residues" evidence="11">
    <location>
        <begin position="341"/>
        <end position="366"/>
    </location>
</feature>
<evidence type="ECO:0000256" key="3">
    <source>
        <dbReference type="ARBA" id="ARBA00022490"/>
    </source>
</evidence>
<dbReference type="AlphaFoldDB" id="A0AA40G7W0"/>
<evidence type="ECO:0000256" key="1">
    <source>
        <dbReference type="ARBA" id="ARBA00004120"/>
    </source>
</evidence>
<feature type="compositionally biased region" description="Basic and acidic residues" evidence="11">
    <location>
        <begin position="199"/>
        <end position="208"/>
    </location>
</feature>
<feature type="region of interest" description="Disordered" evidence="11">
    <location>
        <begin position="339"/>
        <end position="383"/>
    </location>
</feature>
<feature type="compositionally biased region" description="Polar residues" evidence="11">
    <location>
        <begin position="209"/>
        <end position="223"/>
    </location>
</feature>
<dbReference type="InterPro" id="IPR042576">
    <property type="entry name" value="TRAF3IP1_N_sf"/>
</dbReference>
<comment type="similarity">
    <text evidence="8">Belongs to the TRAF3IP1 family.</text>
</comment>
<evidence type="ECO:0000256" key="10">
    <source>
        <dbReference type="SAM" id="Coils"/>
    </source>
</evidence>
<dbReference type="InterPro" id="IPR018799">
    <property type="entry name" value="TRAF3IP1"/>
</dbReference>
<dbReference type="PANTHER" id="PTHR31363">
    <property type="entry name" value="TRAF3-INTERACTING PROTEIN 1"/>
    <property type="match status" value="1"/>
</dbReference>
<proteinExistence type="inferred from homology"/>
<dbReference type="Pfam" id="PF10243">
    <property type="entry name" value="MIP-T3"/>
    <property type="match status" value="1"/>
</dbReference>
<keyword evidence="5 10" id="KW-0175">Coiled coil</keyword>
<feature type="compositionally biased region" description="Low complexity" evidence="11">
    <location>
        <begin position="370"/>
        <end position="383"/>
    </location>
</feature>
<dbReference type="GO" id="GO:0070507">
    <property type="term" value="P:regulation of microtubule cytoskeleton organization"/>
    <property type="evidence" value="ECO:0007669"/>
    <property type="project" value="TreeGrafter"/>
</dbReference>
<feature type="domain" description="TRAF3-interacting protein 1 N-terminal" evidence="12">
    <location>
        <begin position="10"/>
        <end position="128"/>
    </location>
</feature>
<evidence type="ECO:0000256" key="5">
    <source>
        <dbReference type="ARBA" id="ARBA00023054"/>
    </source>
</evidence>
<evidence type="ECO:0000313" key="14">
    <source>
        <dbReference type="EMBL" id="KAK1132727.1"/>
    </source>
</evidence>
<evidence type="ECO:0000256" key="9">
    <source>
        <dbReference type="ARBA" id="ARBA00070492"/>
    </source>
</evidence>
<accession>A0AA40G7W0</accession>
<feature type="compositionally biased region" description="Polar residues" evidence="11">
    <location>
        <begin position="243"/>
        <end position="257"/>
    </location>
</feature>
<dbReference type="GO" id="GO:0005930">
    <property type="term" value="C:axoneme"/>
    <property type="evidence" value="ECO:0007669"/>
    <property type="project" value="UniProtKB-SubCell"/>
</dbReference>
<dbReference type="GO" id="GO:0048513">
    <property type="term" value="P:animal organ development"/>
    <property type="evidence" value="ECO:0007669"/>
    <property type="project" value="UniProtKB-ARBA"/>
</dbReference>
<organism evidence="14 15">
    <name type="scientific">Melipona bicolor</name>
    <dbReference type="NCBI Taxonomy" id="60889"/>
    <lineage>
        <taxon>Eukaryota</taxon>
        <taxon>Metazoa</taxon>
        <taxon>Ecdysozoa</taxon>
        <taxon>Arthropoda</taxon>
        <taxon>Hexapoda</taxon>
        <taxon>Insecta</taxon>
        <taxon>Pterygota</taxon>
        <taxon>Neoptera</taxon>
        <taxon>Endopterygota</taxon>
        <taxon>Hymenoptera</taxon>
        <taxon>Apocrita</taxon>
        <taxon>Aculeata</taxon>
        <taxon>Apoidea</taxon>
        <taxon>Anthophila</taxon>
        <taxon>Apidae</taxon>
        <taxon>Melipona</taxon>
    </lineage>
</organism>
<feature type="compositionally biased region" description="Basic and acidic residues" evidence="11">
    <location>
        <begin position="258"/>
        <end position="275"/>
    </location>
</feature>
<dbReference type="InterPro" id="IPR040468">
    <property type="entry name" value="TRAF3IP1_N"/>
</dbReference>
<evidence type="ECO:0000256" key="11">
    <source>
        <dbReference type="SAM" id="MobiDB-lite"/>
    </source>
</evidence>
<sequence length="599" mass="67883">MAEDVKPETIKRTQDLLGKYFKKPPLTEKLLRKPPFRFLHDIVSAVTYHSLIFLTVINETGFLDGLYTEEELNSENIKNKETKLAYLTKLIDVVKLATGINLTVRASKIISGQEPTKTNELLQAIGKALDKKINSAEAIEQYKKNLGKGKPSSRSKLSVAKDEKRSSSKETSQKRGSTSKEKSTEQKKKVVNESTTINEETRKNENQESQKSVEITEAPQTELTQEKIPSSAHRKRSSSAKPKQNTSFTALSETSLQSDKKTDENKKQKESENKSKNTANAENNEAQNQILNNSNLINSESKSVSNTKDNKIDENTDKVEYKENTIINNEIPLKNLEKSDQSISEAQKLQSENNDASIPQSNSRPKTSLRPPTARPISARPAAPRIRGKAELIVNEEILTPMGHISVIVENSDLKDDDDAEDMVVMETKGSGSDFLETNDNYKADDQLTQEHGHLVAQILETQKELINNDNVDVIPKKTNITWDTNSKRDIVTKEIDKLRNTIQTLTRATNPLGKLLDYFQEDVEIMQKELLEWKNQFQQVNEQLKVEKMKTQELIEPMKETLKEIDHNMKLQLDKICQAKSQIMKNDQRIQTLLNGRV</sequence>
<dbReference type="Gene3D" id="1.10.418.50">
    <property type="entry name" value="Microtubule-binding protein MIP-T3"/>
    <property type="match status" value="1"/>
</dbReference>
<dbReference type="FunFam" id="1.10.418.50:FF:000001">
    <property type="entry name" value="TRAF3-interacting protein 1 isoform X1"/>
    <property type="match status" value="1"/>
</dbReference>
<feature type="region of interest" description="Disordered" evidence="11">
    <location>
        <begin position="144"/>
        <end position="316"/>
    </location>
</feature>
<evidence type="ECO:0000256" key="7">
    <source>
        <dbReference type="ARBA" id="ARBA00023273"/>
    </source>
</evidence>
<feature type="compositionally biased region" description="Basic and acidic residues" evidence="11">
    <location>
        <begin position="159"/>
        <end position="191"/>
    </location>
</feature>
<dbReference type="GO" id="GO:0008017">
    <property type="term" value="F:microtubule binding"/>
    <property type="evidence" value="ECO:0007669"/>
    <property type="project" value="InterPro"/>
</dbReference>
<evidence type="ECO:0000259" key="12">
    <source>
        <dbReference type="Pfam" id="PF10243"/>
    </source>
</evidence>
<keyword evidence="6" id="KW-0206">Cytoskeleton</keyword>
<evidence type="ECO:0000313" key="15">
    <source>
        <dbReference type="Proteomes" id="UP001177670"/>
    </source>
</evidence>
<reference evidence="14" key="1">
    <citation type="submission" date="2021-10" db="EMBL/GenBank/DDBJ databases">
        <title>Melipona bicolor Genome sequencing and assembly.</title>
        <authorList>
            <person name="Araujo N.S."/>
            <person name="Arias M.C."/>
        </authorList>
    </citation>
    <scope>NUCLEOTIDE SEQUENCE</scope>
    <source>
        <strain evidence="14">USP_2M_L1-L4_2017</strain>
        <tissue evidence="14">Whole body</tissue>
    </source>
</reference>
<dbReference type="InterPro" id="IPR041476">
    <property type="entry name" value="TRAF3IP1_C"/>
</dbReference>
<dbReference type="Proteomes" id="UP001177670">
    <property type="component" value="Unassembled WGS sequence"/>
</dbReference>
<dbReference type="EMBL" id="JAHYIQ010000004">
    <property type="protein sequence ID" value="KAK1132727.1"/>
    <property type="molecule type" value="Genomic_DNA"/>
</dbReference>
<keyword evidence="7" id="KW-0966">Cell projection</keyword>
<name>A0AA40G7W0_9HYME</name>
<evidence type="ECO:0000256" key="6">
    <source>
        <dbReference type="ARBA" id="ARBA00023212"/>
    </source>
</evidence>
<evidence type="ECO:0000256" key="2">
    <source>
        <dbReference type="ARBA" id="ARBA00004430"/>
    </source>
</evidence>
<keyword evidence="15" id="KW-1185">Reference proteome</keyword>
<keyword evidence="3" id="KW-0963">Cytoplasm</keyword>
<comment type="caution">
    <text evidence="14">The sequence shown here is derived from an EMBL/GenBank/DDBJ whole genome shotgun (WGS) entry which is preliminary data.</text>
</comment>
<dbReference type="GO" id="GO:0060271">
    <property type="term" value="P:cilium assembly"/>
    <property type="evidence" value="ECO:0007669"/>
    <property type="project" value="TreeGrafter"/>
</dbReference>